<dbReference type="GO" id="GO:0004519">
    <property type="term" value="F:endonuclease activity"/>
    <property type="evidence" value="ECO:0007669"/>
    <property type="project" value="UniProtKB-KW"/>
</dbReference>
<dbReference type="HAMAP" id="MF_00048">
    <property type="entry name" value="UPF0102"/>
    <property type="match status" value="1"/>
</dbReference>
<keyword evidence="3" id="KW-0255">Endonuclease</keyword>
<proteinExistence type="inferred from homology"/>
<gene>
    <name evidence="3" type="ORF">HNQ64_002253</name>
</gene>
<dbReference type="Proteomes" id="UP000534294">
    <property type="component" value="Unassembled WGS sequence"/>
</dbReference>
<dbReference type="SUPFAM" id="SSF52980">
    <property type="entry name" value="Restriction endonuclease-like"/>
    <property type="match status" value="1"/>
</dbReference>
<dbReference type="Pfam" id="PF02021">
    <property type="entry name" value="UPF0102"/>
    <property type="match status" value="1"/>
</dbReference>
<name>A0A7W7YL75_9BACT</name>
<keyword evidence="4" id="KW-1185">Reference proteome</keyword>
<dbReference type="InterPro" id="IPR011335">
    <property type="entry name" value="Restrct_endonuc-II-like"/>
</dbReference>
<dbReference type="Gene3D" id="3.40.1350.10">
    <property type="match status" value="1"/>
</dbReference>
<reference evidence="3 4" key="1">
    <citation type="submission" date="2020-08" db="EMBL/GenBank/DDBJ databases">
        <title>Genomic Encyclopedia of Type Strains, Phase IV (KMG-IV): sequencing the most valuable type-strain genomes for metagenomic binning, comparative biology and taxonomic classification.</title>
        <authorList>
            <person name="Goeker M."/>
        </authorList>
    </citation>
    <scope>NUCLEOTIDE SEQUENCE [LARGE SCALE GENOMIC DNA]</scope>
    <source>
        <strain evidence="3 4">DSM 12251</strain>
    </source>
</reference>
<dbReference type="PANTHER" id="PTHR34039:SF1">
    <property type="entry name" value="UPF0102 PROTEIN YRAN"/>
    <property type="match status" value="1"/>
</dbReference>
<sequence>MKWSFKLHRPFHGNLFGQPMTSREIGLVGEILAARWLRKKKRKVLYQNYSAPGGGEVDIVARHGEVLTFVEVKTRTRDDHGRPADAVNATKRRLIQRGAHHWLRILHRPCVTYRFDILEVYLLPGEKPRLHLIENAFPLSDSVMIGR</sequence>
<dbReference type="InterPro" id="IPR011856">
    <property type="entry name" value="tRNA_endonuc-like_dom_sf"/>
</dbReference>
<evidence type="ECO:0000313" key="3">
    <source>
        <dbReference type="EMBL" id="MBB5037995.1"/>
    </source>
</evidence>
<dbReference type="PANTHER" id="PTHR34039">
    <property type="entry name" value="UPF0102 PROTEIN YRAN"/>
    <property type="match status" value="1"/>
</dbReference>
<evidence type="ECO:0000313" key="4">
    <source>
        <dbReference type="Proteomes" id="UP000534294"/>
    </source>
</evidence>
<protein>
    <recommendedName>
        <fullName evidence="2">UPF0102 protein HNQ64_002253</fullName>
    </recommendedName>
</protein>
<evidence type="ECO:0000256" key="1">
    <source>
        <dbReference type="ARBA" id="ARBA00006738"/>
    </source>
</evidence>
<dbReference type="GO" id="GO:0003676">
    <property type="term" value="F:nucleic acid binding"/>
    <property type="evidence" value="ECO:0007669"/>
    <property type="project" value="InterPro"/>
</dbReference>
<keyword evidence="3" id="KW-0378">Hydrolase</keyword>
<dbReference type="RefSeq" id="WP_184208402.1">
    <property type="nucleotide sequence ID" value="NZ_JACHIF010000004.1"/>
</dbReference>
<dbReference type="InterPro" id="IPR003509">
    <property type="entry name" value="UPF0102_YraN-like"/>
</dbReference>
<dbReference type="AlphaFoldDB" id="A0A7W7YL75"/>
<comment type="similarity">
    <text evidence="1 2">Belongs to the UPF0102 family.</text>
</comment>
<comment type="caution">
    <text evidence="3">The sequence shown here is derived from an EMBL/GenBank/DDBJ whole genome shotgun (WGS) entry which is preliminary data.</text>
</comment>
<accession>A0A7W7YL75</accession>
<dbReference type="EMBL" id="JACHIF010000004">
    <property type="protein sequence ID" value="MBB5037995.1"/>
    <property type="molecule type" value="Genomic_DNA"/>
</dbReference>
<keyword evidence="3" id="KW-0540">Nuclease</keyword>
<evidence type="ECO:0000256" key="2">
    <source>
        <dbReference type="HAMAP-Rule" id="MF_00048"/>
    </source>
</evidence>
<dbReference type="CDD" id="cd20736">
    <property type="entry name" value="PoNe_Nuclease"/>
    <property type="match status" value="1"/>
</dbReference>
<organism evidence="3 4">
    <name type="scientific">Prosthecobacter dejongeii</name>
    <dbReference type="NCBI Taxonomy" id="48465"/>
    <lineage>
        <taxon>Bacteria</taxon>
        <taxon>Pseudomonadati</taxon>
        <taxon>Verrucomicrobiota</taxon>
        <taxon>Verrucomicrobiia</taxon>
        <taxon>Verrucomicrobiales</taxon>
        <taxon>Verrucomicrobiaceae</taxon>
        <taxon>Prosthecobacter</taxon>
    </lineage>
</organism>